<dbReference type="Gene3D" id="1.10.10.10">
    <property type="entry name" value="Winged helix-like DNA-binding domain superfamily/Winged helix DNA-binding domain"/>
    <property type="match status" value="1"/>
</dbReference>
<keyword evidence="4 9" id="KW-0238">DNA-binding</keyword>
<dbReference type="PROSITE" id="PS50039">
    <property type="entry name" value="FORK_HEAD_3"/>
    <property type="match status" value="1"/>
</dbReference>
<dbReference type="GO" id="GO:0001947">
    <property type="term" value="P:heart looping"/>
    <property type="evidence" value="ECO:0007669"/>
    <property type="project" value="UniProtKB-ARBA"/>
</dbReference>
<evidence type="ECO:0000256" key="9">
    <source>
        <dbReference type="PROSITE-ProRule" id="PRU00089"/>
    </source>
</evidence>
<dbReference type="PANTHER" id="PTHR46805:SF3">
    <property type="entry name" value="FORKHEAD BOX PROTEIN J1-B"/>
    <property type="match status" value="1"/>
</dbReference>
<dbReference type="GO" id="GO:0000978">
    <property type="term" value="F:RNA polymerase II cis-regulatory region sequence-specific DNA binding"/>
    <property type="evidence" value="ECO:0007669"/>
    <property type="project" value="TreeGrafter"/>
</dbReference>
<keyword evidence="6" id="KW-0804">Transcription</keyword>
<dbReference type="InterPro" id="IPR047512">
    <property type="entry name" value="FH_FOXJ1"/>
</dbReference>
<comment type="caution">
    <text evidence="12">The sequence shown here is derived from an EMBL/GenBank/DDBJ whole genome shotgun (WGS) entry which is preliminary data.</text>
</comment>
<evidence type="ECO:0000313" key="13">
    <source>
        <dbReference type="Proteomes" id="UP001152803"/>
    </source>
</evidence>
<dbReference type="InterPro" id="IPR036388">
    <property type="entry name" value="WH-like_DNA-bd_sf"/>
</dbReference>
<dbReference type="InterPro" id="IPR001766">
    <property type="entry name" value="Fork_head_dom"/>
</dbReference>
<sequence>MPVLTSPDIALKFKEKWLSLHPEDRDSFSGLGNLDDSLTNLQWLQNFSILTAHPERHSSSGHAQHFSPNRHPTDTECPSSPPAGDTAASGVPRNLGNHITSSASANASYHQKATNHVYRPHIIRPSEDIDYTTNHRVKPPYSYATLICMAMRASKKTKITLSAIYNWITENFCYYRHAEPSWQNSIRHNLSLNKCFMKVARTKEEPGKGGFWRIDPQYADMFVDGVFKRRRTPAMPQPAAPHKRQGKTATPQGRRSRHTSQKWATGSPLLSPQPKGSEATEGFLDWTSGFQDIVTSSNGSGNFEDLDINMALSALGCGHDVSQQGHPLGAEGRWCSGEGTMGAELACGYTEVSDPVEEHHYLQQGVAQAHLPPHPPQYKELVSFSQKQPHPWEESREELQPIALATDQSFSCYEGFFTETVPWEGAWSLACDL</sequence>
<accession>A0A9Q1CYX3</accession>
<dbReference type="InterPro" id="IPR018122">
    <property type="entry name" value="TF_fork_head_CS_1"/>
</dbReference>
<dbReference type="AlphaFoldDB" id="A0A9Q1CYX3"/>
<evidence type="ECO:0000256" key="3">
    <source>
        <dbReference type="ARBA" id="ARBA00023015"/>
    </source>
</evidence>
<gene>
    <name evidence="12" type="ORF">COCON_G00205120</name>
</gene>
<evidence type="ECO:0000256" key="1">
    <source>
        <dbReference type="ARBA" id="ARBA00004123"/>
    </source>
</evidence>
<dbReference type="CDD" id="cd20023">
    <property type="entry name" value="FH_FOXJ1"/>
    <property type="match status" value="1"/>
</dbReference>
<evidence type="ECO:0000256" key="4">
    <source>
        <dbReference type="ARBA" id="ARBA00023125"/>
    </source>
</evidence>
<dbReference type="PANTHER" id="PTHR46805">
    <property type="entry name" value="FORKHEAD BOX PROTEIN J1"/>
    <property type="match status" value="1"/>
</dbReference>
<dbReference type="SMART" id="SM00339">
    <property type="entry name" value="FH"/>
    <property type="match status" value="1"/>
</dbReference>
<feature type="compositionally biased region" description="Polar residues" evidence="10">
    <location>
        <begin position="97"/>
        <end position="106"/>
    </location>
</feature>
<feature type="compositionally biased region" description="Polar residues" evidence="10">
    <location>
        <begin position="261"/>
        <end position="270"/>
    </location>
</feature>
<keyword evidence="5" id="KW-0010">Activator</keyword>
<dbReference type="GO" id="GO:0003146">
    <property type="term" value="P:heart jogging"/>
    <property type="evidence" value="ECO:0007669"/>
    <property type="project" value="UniProtKB-ARBA"/>
</dbReference>
<dbReference type="OrthoDB" id="5954824at2759"/>
<dbReference type="GO" id="GO:0060271">
    <property type="term" value="P:cilium assembly"/>
    <property type="evidence" value="ECO:0007669"/>
    <property type="project" value="UniProtKB-ARBA"/>
</dbReference>
<evidence type="ECO:0000256" key="2">
    <source>
        <dbReference type="ARBA" id="ARBA00022794"/>
    </source>
</evidence>
<dbReference type="GO" id="GO:0005634">
    <property type="term" value="C:nucleus"/>
    <property type="evidence" value="ECO:0007669"/>
    <property type="project" value="UniProtKB-SubCell"/>
</dbReference>
<keyword evidence="3" id="KW-0805">Transcription regulation</keyword>
<proteinExistence type="inferred from homology"/>
<dbReference type="EMBL" id="JAFJMO010000016">
    <property type="protein sequence ID" value="KAJ8253900.1"/>
    <property type="molecule type" value="Genomic_DNA"/>
</dbReference>
<dbReference type="PRINTS" id="PR00053">
    <property type="entry name" value="FORKHEAD"/>
</dbReference>
<feature type="domain" description="Fork-head" evidence="11">
    <location>
        <begin position="138"/>
        <end position="232"/>
    </location>
</feature>
<evidence type="ECO:0000313" key="12">
    <source>
        <dbReference type="EMBL" id="KAJ8253900.1"/>
    </source>
</evidence>
<dbReference type="FunFam" id="1.10.10.10:FF:000030">
    <property type="entry name" value="Forkhead box protein K2"/>
    <property type="match status" value="1"/>
</dbReference>
<dbReference type="PROSITE" id="PS00657">
    <property type="entry name" value="FORK_HEAD_1"/>
    <property type="match status" value="1"/>
</dbReference>
<keyword evidence="13" id="KW-1185">Reference proteome</keyword>
<evidence type="ECO:0000256" key="10">
    <source>
        <dbReference type="SAM" id="MobiDB-lite"/>
    </source>
</evidence>
<evidence type="ECO:0000256" key="7">
    <source>
        <dbReference type="ARBA" id="ARBA00023242"/>
    </source>
</evidence>
<dbReference type="Pfam" id="PF00250">
    <property type="entry name" value="Forkhead"/>
    <property type="match status" value="1"/>
</dbReference>
<keyword evidence="7 9" id="KW-0539">Nucleus</keyword>
<feature type="region of interest" description="Disordered" evidence="10">
    <location>
        <begin position="54"/>
        <end position="106"/>
    </location>
</feature>
<feature type="region of interest" description="Disordered" evidence="10">
    <location>
        <begin position="233"/>
        <end position="281"/>
    </location>
</feature>
<dbReference type="InterPro" id="IPR047513">
    <property type="entry name" value="FOXJ1"/>
</dbReference>
<evidence type="ECO:0000256" key="8">
    <source>
        <dbReference type="ARBA" id="ARBA00034770"/>
    </source>
</evidence>
<name>A0A9Q1CYX3_CONCO</name>
<protein>
    <recommendedName>
        <fullName evidence="11">Fork-head domain-containing protein</fullName>
    </recommendedName>
</protein>
<organism evidence="12 13">
    <name type="scientific">Conger conger</name>
    <name type="common">Conger eel</name>
    <name type="synonym">Muraena conger</name>
    <dbReference type="NCBI Taxonomy" id="82655"/>
    <lineage>
        <taxon>Eukaryota</taxon>
        <taxon>Metazoa</taxon>
        <taxon>Chordata</taxon>
        <taxon>Craniata</taxon>
        <taxon>Vertebrata</taxon>
        <taxon>Euteleostomi</taxon>
        <taxon>Actinopterygii</taxon>
        <taxon>Neopterygii</taxon>
        <taxon>Teleostei</taxon>
        <taxon>Anguilliformes</taxon>
        <taxon>Congridae</taxon>
        <taxon>Conger</taxon>
    </lineage>
</organism>
<dbReference type="SUPFAM" id="SSF46785">
    <property type="entry name" value="Winged helix' DNA-binding domain"/>
    <property type="match status" value="1"/>
</dbReference>
<evidence type="ECO:0000256" key="6">
    <source>
        <dbReference type="ARBA" id="ARBA00023163"/>
    </source>
</evidence>
<dbReference type="GO" id="GO:0000981">
    <property type="term" value="F:DNA-binding transcription factor activity, RNA polymerase II-specific"/>
    <property type="evidence" value="ECO:0007669"/>
    <property type="project" value="TreeGrafter"/>
</dbReference>
<feature type="DNA-binding region" description="Fork-head" evidence="9">
    <location>
        <begin position="138"/>
        <end position="232"/>
    </location>
</feature>
<evidence type="ECO:0000259" key="11">
    <source>
        <dbReference type="PROSITE" id="PS50039"/>
    </source>
</evidence>
<dbReference type="Proteomes" id="UP001152803">
    <property type="component" value="Unassembled WGS sequence"/>
</dbReference>
<keyword evidence="2" id="KW-0970">Cilium biogenesis/degradation</keyword>
<evidence type="ECO:0000256" key="5">
    <source>
        <dbReference type="ARBA" id="ARBA00023159"/>
    </source>
</evidence>
<comment type="subcellular location">
    <subcellularLocation>
        <location evidence="1 9">Nucleus</location>
    </subcellularLocation>
</comment>
<comment type="similarity">
    <text evidence="8">Belongs to the FOXJ1 family.</text>
</comment>
<dbReference type="InterPro" id="IPR030456">
    <property type="entry name" value="TF_fork_head_CS_2"/>
</dbReference>
<dbReference type="PROSITE" id="PS00658">
    <property type="entry name" value="FORK_HEAD_2"/>
    <property type="match status" value="1"/>
</dbReference>
<dbReference type="InterPro" id="IPR036390">
    <property type="entry name" value="WH_DNA-bd_sf"/>
</dbReference>
<reference evidence="12" key="1">
    <citation type="journal article" date="2023" name="Science">
        <title>Genome structures resolve the early diversification of teleost fishes.</title>
        <authorList>
            <person name="Parey E."/>
            <person name="Louis A."/>
            <person name="Montfort J."/>
            <person name="Bouchez O."/>
            <person name="Roques C."/>
            <person name="Iampietro C."/>
            <person name="Lluch J."/>
            <person name="Castinel A."/>
            <person name="Donnadieu C."/>
            <person name="Desvignes T."/>
            <person name="Floi Bucao C."/>
            <person name="Jouanno E."/>
            <person name="Wen M."/>
            <person name="Mejri S."/>
            <person name="Dirks R."/>
            <person name="Jansen H."/>
            <person name="Henkel C."/>
            <person name="Chen W.J."/>
            <person name="Zahm M."/>
            <person name="Cabau C."/>
            <person name="Klopp C."/>
            <person name="Thompson A.W."/>
            <person name="Robinson-Rechavi M."/>
            <person name="Braasch I."/>
            <person name="Lecointre G."/>
            <person name="Bobe J."/>
            <person name="Postlethwait J.H."/>
            <person name="Berthelot C."/>
            <person name="Roest Crollius H."/>
            <person name="Guiguen Y."/>
        </authorList>
    </citation>
    <scope>NUCLEOTIDE SEQUENCE</scope>
    <source>
        <strain evidence="12">Concon-B</strain>
    </source>
</reference>